<gene>
    <name evidence="2" type="ORF">CAMP_LOCUS11140</name>
</gene>
<feature type="transmembrane region" description="Helical" evidence="1">
    <location>
        <begin position="71"/>
        <end position="96"/>
    </location>
</feature>
<evidence type="ECO:0000313" key="2">
    <source>
        <dbReference type="EMBL" id="CAI5448503.1"/>
    </source>
</evidence>
<dbReference type="Proteomes" id="UP001152747">
    <property type="component" value="Unassembled WGS sequence"/>
</dbReference>
<name>A0A9P1IMN9_9PELO</name>
<evidence type="ECO:0008006" key="4">
    <source>
        <dbReference type="Google" id="ProtNLM"/>
    </source>
</evidence>
<keyword evidence="1" id="KW-1133">Transmembrane helix</keyword>
<keyword evidence="1" id="KW-0472">Membrane</keyword>
<protein>
    <recommendedName>
        <fullName evidence="4">Serpentine receptor class gamma</fullName>
    </recommendedName>
</protein>
<reference evidence="2" key="1">
    <citation type="submission" date="2022-11" db="EMBL/GenBank/DDBJ databases">
        <authorList>
            <person name="Kikuchi T."/>
        </authorList>
    </citation>
    <scope>NUCLEOTIDE SEQUENCE</scope>
    <source>
        <strain evidence="2">PS1010</strain>
    </source>
</reference>
<keyword evidence="3" id="KW-1185">Reference proteome</keyword>
<dbReference type="EMBL" id="CANHGI010000004">
    <property type="protein sequence ID" value="CAI5448503.1"/>
    <property type="molecule type" value="Genomic_DNA"/>
</dbReference>
<dbReference type="AlphaFoldDB" id="A0A9P1IMN9"/>
<accession>A0A9P1IMN9</accession>
<feature type="transmembrane region" description="Helical" evidence="1">
    <location>
        <begin position="108"/>
        <end position="130"/>
    </location>
</feature>
<organism evidence="2 3">
    <name type="scientific">Caenorhabditis angaria</name>
    <dbReference type="NCBI Taxonomy" id="860376"/>
    <lineage>
        <taxon>Eukaryota</taxon>
        <taxon>Metazoa</taxon>
        <taxon>Ecdysozoa</taxon>
        <taxon>Nematoda</taxon>
        <taxon>Chromadorea</taxon>
        <taxon>Rhabditida</taxon>
        <taxon>Rhabditina</taxon>
        <taxon>Rhabditomorpha</taxon>
        <taxon>Rhabditoidea</taxon>
        <taxon>Rhabditidae</taxon>
        <taxon>Peloderinae</taxon>
        <taxon>Caenorhabditis</taxon>
    </lineage>
</organism>
<proteinExistence type="predicted"/>
<feature type="transmembrane region" description="Helical" evidence="1">
    <location>
        <begin position="26"/>
        <end position="44"/>
    </location>
</feature>
<evidence type="ECO:0000313" key="3">
    <source>
        <dbReference type="Proteomes" id="UP001152747"/>
    </source>
</evidence>
<comment type="caution">
    <text evidence="2">The sequence shown here is derived from an EMBL/GenBank/DDBJ whole genome shotgun (WGS) entry which is preliminary data.</text>
</comment>
<keyword evidence="1" id="KW-0812">Transmembrane</keyword>
<sequence length="174" mass="20806">MFVMIASSTIIPYMIHFWEMPRESTFIIMIIDIVGVLLLFKSYIKSRSNYQKMIGKITLESRYQMLETYKWCMALIPCSIIAILTRLFAAILIWIFIRTFSDGEPDYIYLFIYKNILGFYIIILPFLLILMHENLRKKYIFRKNSDDVKTFDGQIIIKKPTADNYFKIFNNSWN</sequence>
<evidence type="ECO:0000256" key="1">
    <source>
        <dbReference type="SAM" id="Phobius"/>
    </source>
</evidence>